<organism evidence="2 3">
    <name type="scientific">Alteromonas pelagimontana</name>
    <dbReference type="NCBI Taxonomy" id="1858656"/>
    <lineage>
        <taxon>Bacteria</taxon>
        <taxon>Pseudomonadati</taxon>
        <taxon>Pseudomonadota</taxon>
        <taxon>Gammaproteobacteria</taxon>
        <taxon>Alteromonadales</taxon>
        <taxon>Alteromonadaceae</taxon>
        <taxon>Alteromonas/Salinimonas group</taxon>
        <taxon>Alteromonas</taxon>
    </lineage>
</organism>
<dbReference type="OrthoDB" id="6385445at2"/>
<dbReference type="Proteomes" id="UP000219285">
    <property type="component" value="Chromosome"/>
</dbReference>
<dbReference type="EMBL" id="CP052766">
    <property type="protein sequence ID" value="QJR80223.1"/>
    <property type="molecule type" value="Genomic_DNA"/>
</dbReference>
<sequence>MTQSPFQSDLSVNTDKARQQASALTQLLRVAVACVALGLSVLCLQFGTAYLTAQHSEATVSRWFKGLEIPAATDIELMQKNLESVSEILPSDAGVELALARLYLLRGQAENSEVFYEAARTTLNDIRLAQPTHFQPLALLVLLDDMQNIPIADAMPNIEKALSAGAFEKETQLTIGPLIVKKWQHLSAHAQELAGPFVKSALREEDTKQRMYSAMREYALVTPFLSYSSNKKTSAELREMASSLMKHTENATYR</sequence>
<dbReference type="KEGG" id="apel:CA267_005255"/>
<gene>
    <name evidence="2" type="ORF">CA267_005255</name>
</gene>
<accession>A0A6M4MAM7</accession>
<name>A0A6M4MAM7_9ALTE</name>
<evidence type="ECO:0008006" key="4">
    <source>
        <dbReference type="Google" id="ProtNLM"/>
    </source>
</evidence>
<dbReference type="AlphaFoldDB" id="A0A6M4MAM7"/>
<reference evidence="3" key="1">
    <citation type="submission" date="2014-12" db="EMBL/GenBank/DDBJ databases">
        <title>Complete genome sequence of a multi-drug resistant Klebsiella pneumoniae.</title>
        <authorList>
            <person name="Hua X."/>
            <person name="Chen Q."/>
            <person name="Li X."/>
            <person name="Feng Y."/>
            <person name="Ruan Z."/>
            <person name="Yu Y."/>
        </authorList>
    </citation>
    <scope>NUCLEOTIDE SEQUENCE [LARGE SCALE GENOMIC DNA]</scope>
    <source>
        <strain evidence="3">5.12</strain>
    </source>
</reference>
<protein>
    <recommendedName>
        <fullName evidence="4">Tetratricopeptide repeat protein</fullName>
    </recommendedName>
</protein>
<evidence type="ECO:0000256" key="1">
    <source>
        <dbReference type="SAM" id="Phobius"/>
    </source>
</evidence>
<keyword evidence="1" id="KW-1133">Transmembrane helix</keyword>
<feature type="transmembrane region" description="Helical" evidence="1">
    <location>
        <begin position="27"/>
        <end position="51"/>
    </location>
</feature>
<evidence type="ECO:0000313" key="3">
    <source>
        <dbReference type="Proteomes" id="UP000219285"/>
    </source>
</evidence>
<proteinExistence type="predicted"/>
<keyword evidence="1" id="KW-0812">Transmembrane</keyword>
<evidence type="ECO:0000313" key="2">
    <source>
        <dbReference type="EMBL" id="QJR80223.1"/>
    </source>
</evidence>
<keyword evidence="3" id="KW-1185">Reference proteome</keyword>
<dbReference type="RefSeq" id="WP_075608465.1">
    <property type="nucleotide sequence ID" value="NZ_CP052766.1"/>
</dbReference>
<reference evidence="2 3" key="2">
    <citation type="submission" date="2020-04" db="EMBL/GenBank/DDBJ databases">
        <title>Complete genome sequence of Alteromonas pelagimontana 5.12T.</title>
        <authorList>
            <person name="Sinha R.K."/>
            <person name="Krishnan K.P."/>
            <person name="Kurian J.P."/>
        </authorList>
    </citation>
    <scope>NUCLEOTIDE SEQUENCE [LARGE SCALE GENOMIC DNA]</scope>
    <source>
        <strain evidence="2 3">5.12</strain>
    </source>
</reference>
<keyword evidence="1" id="KW-0472">Membrane</keyword>